<name>A0A318IMM6_9BURK</name>
<dbReference type="SUPFAM" id="SSF48452">
    <property type="entry name" value="TPR-like"/>
    <property type="match status" value="1"/>
</dbReference>
<dbReference type="Proteomes" id="UP000247792">
    <property type="component" value="Unassembled WGS sequence"/>
</dbReference>
<dbReference type="OrthoDB" id="7559170at2"/>
<reference evidence="2 3" key="1">
    <citation type="submission" date="2018-05" db="EMBL/GenBank/DDBJ databases">
        <title>Genomic Encyclopedia of Type Strains, Phase IV (KMG-IV): sequencing the most valuable type-strain genomes for metagenomic binning, comparative biology and taxonomic classification.</title>
        <authorList>
            <person name="Goeker M."/>
        </authorList>
    </citation>
    <scope>NUCLEOTIDE SEQUENCE [LARGE SCALE GENOMIC DNA]</scope>
    <source>
        <strain evidence="2 3">DSM 19792</strain>
    </source>
</reference>
<dbReference type="Pfam" id="PF14559">
    <property type="entry name" value="TPR_19"/>
    <property type="match status" value="1"/>
</dbReference>
<dbReference type="EMBL" id="QJKB01000018">
    <property type="protein sequence ID" value="PXX37236.1"/>
    <property type="molecule type" value="Genomic_DNA"/>
</dbReference>
<dbReference type="PIRSF" id="PIRSF030959">
    <property type="entry name" value="UCP030959"/>
    <property type="match status" value="1"/>
</dbReference>
<keyword evidence="1" id="KW-0472">Membrane</keyword>
<dbReference type="AlphaFoldDB" id="A0A318IMM6"/>
<accession>A0A318IMM6</accession>
<feature type="transmembrane region" description="Helical" evidence="1">
    <location>
        <begin position="30"/>
        <end position="50"/>
    </location>
</feature>
<evidence type="ECO:0008006" key="4">
    <source>
        <dbReference type="Google" id="ProtNLM"/>
    </source>
</evidence>
<keyword evidence="1" id="KW-1133">Transmembrane helix</keyword>
<keyword evidence="3" id="KW-1185">Reference proteome</keyword>
<evidence type="ECO:0000313" key="3">
    <source>
        <dbReference type="Proteomes" id="UP000247792"/>
    </source>
</evidence>
<evidence type="ECO:0000256" key="1">
    <source>
        <dbReference type="SAM" id="Phobius"/>
    </source>
</evidence>
<dbReference type="RefSeq" id="WP_110258137.1">
    <property type="nucleotide sequence ID" value="NZ_QJKB01000018.1"/>
</dbReference>
<evidence type="ECO:0000313" key="2">
    <source>
        <dbReference type="EMBL" id="PXX37236.1"/>
    </source>
</evidence>
<dbReference type="InterPro" id="IPR014562">
    <property type="entry name" value="UCP030959_TPR_rpt-cont"/>
</dbReference>
<gene>
    <name evidence="2" type="ORF">DFR42_11857</name>
</gene>
<proteinExistence type="predicted"/>
<protein>
    <recommendedName>
        <fullName evidence="4">Tetratricopeptide repeat protein</fullName>
    </recommendedName>
</protein>
<keyword evidence="1" id="KW-0812">Transmembrane</keyword>
<organism evidence="2 3">
    <name type="scientific">Undibacterium pigrum</name>
    <dbReference type="NCBI Taxonomy" id="401470"/>
    <lineage>
        <taxon>Bacteria</taxon>
        <taxon>Pseudomonadati</taxon>
        <taxon>Pseudomonadota</taxon>
        <taxon>Betaproteobacteria</taxon>
        <taxon>Burkholderiales</taxon>
        <taxon>Oxalobacteraceae</taxon>
        <taxon>Undibacterium</taxon>
    </lineage>
</organism>
<comment type="caution">
    <text evidence="2">The sequence shown here is derived from an EMBL/GenBank/DDBJ whole genome shotgun (WGS) entry which is preliminary data.</text>
</comment>
<sequence length="249" mass="27616">MPYIGVGLHLFIALFFAIHAVRSGRDIYWLMILFFFPGLGSIVYFFAIYLPDSRITHKLNKTVASAAKSLDPGRDLREALQAFDFTPTAQNQVALAKAYMANGDAAQAIHHYDICLQGPFANAPDIRLGAAHAKILNGQAQGAIELLEGIRKSTPDFSPEQVSTLLAQAYSKDGRMQDAGAEFAHANHHFGSMEIRVEYAIWALQAGEQSIADQLYTEIQQTMKHWSKDTKAMNRDLIKRLSTAFAGRK</sequence>
<dbReference type="Gene3D" id="1.25.40.10">
    <property type="entry name" value="Tetratricopeptide repeat domain"/>
    <property type="match status" value="1"/>
</dbReference>
<dbReference type="InterPro" id="IPR011990">
    <property type="entry name" value="TPR-like_helical_dom_sf"/>
</dbReference>